<keyword evidence="5 16" id="KW-0285">Flavoprotein</keyword>
<comment type="similarity">
    <text evidence="16 17">Belongs to the NqrC family.</text>
</comment>
<dbReference type="Pfam" id="PF04205">
    <property type="entry name" value="FMN_bind"/>
    <property type="match status" value="1"/>
</dbReference>
<dbReference type="SMART" id="SM00900">
    <property type="entry name" value="FMN_bind"/>
    <property type="match status" value="1"/>
</dbReference>
<accession>A0ABU9E8E0</accession>
<sequence length="259" mass="28209">MQTEALKTVGFAAAVCVVCSIFVAGSAVSLRDRQEENRVLDLRSKVLLVSDLADPGEALARETINQRFQENLTALVIDLETGEETDIDPLTFDQRAAAQDPEQSEVAPPNTAKVSRVPDNALIYQKITDGEVERLILPIQGYGLWSTLYGFIALSGDLETIQGITFYEHGETAGLGGEVDNPRWQALWPGRKAFGEGWEPEIEVIKGAAGPVASDPYRVDGLAGATLTSRGVTNLLHFWLGENGFGPYLERYRADRGIS</sequence>
<keyword evidence="9 16" id="KW-1133">Transmembrane helix</keyword>
<comment type="cofactor">
    <cofactor evidence="16 17">
        <name>FMN</name>
        <dbReference type="ChEBI" id="CHEBI:58210"/>
    </cofactor>
</comment>
<gene>
    <name evidence="16" type="primary">nqrC</name>
    <name evidence="19" type="ORF">WI372_08425</name>
</gene>
<feature type="modified residue" description="FMN phosphoryl threonine" evidence="16">
    <location>
        <position position="226"/>
    </location>
</feature>
<comment type="caution">
    <text evidence="16">Lacks conserved residue(s) required for the propagation of feature annotation.</text>
</comment>
<dbReference type="PANTHER" id="PTHR37838:SF1">
    <property type="entry name" value="NA(+)-TRANSLOCATING NADH-QUINONE REDUCTASE SUBUNIT C"/>
    <property type="match status" value="1"/>
</dbReference>
<evidence type="ECO:0000256" key="2">
    <source>
        <dbReference type="ARBA" id="ARBA00022475"/>
    </source>
</evidence>
<keyword evidence="7 16" id="KW-0812">Transmembrane</keyword>
<keyword evidence="20" id="KW-1185">Reference proteome</keyword>
<dbReference type="PIRSF" id="PIRSF009437">
    <property type="entry name" value="NQR-1_subunit_C"/>
    <property type="match status" value="1"/>
</dbReference>
<dbReference type="EMBL" id="JBBHLI010000004">
    <property type="protein sequence ID" value="MEK9500999.1"/>
    <property type="molecule type" value="Genomic_DNA"/>
</dbReference>
<dbReference type="InterPro" id="IPR007329">
    <property type="entry name" value="FMN-bd"/>
</dbReference>
<keyword evidence="1 16" id="KW-0813">Transport</keyword>
<keyword evidence="8 16" id="KW-1278">Translocase</keyword>
<evidence type="ECO:0000256" key="14">
    <source>
        <dbReference type="ARBA" id="ARBA00023136"/>
    </source>
</evidence>
<dbReference type="RefSeq" id="WP_405276957.1">
    <property type="nucleotide sequence ID" value="NZ_CP144380.1"/>
</dbReference>
<keyword evidence="3" id="KW-0997">Cell inner membrane</keyword>
<dbReference type="NCBIfam" id="TIGR01938">
    <property type="entry name" value="nqrC"/>
    <property type="match status" value="1"/>
</dbReference>
<comment type="function">
    <text evidence="16">NQR complex catalyzes the reduction of ubiquinone-1 to ubiquinol by two successive reactions, coupled with the transport of Na(+) ions from the cytoplasm to the periplasm. NqrA to NqrE are probably involved in the second step, the conversion of ubisemiquinone to ubiquinol.</text>
</comment>
<evidence type="ECO:0000256" key="9">
    <source>
        <dbReference type="ARBA" id="ARBA00022989"/>
    </source>
</evidence>
<keyword evidence="15 16" id="KW-0739">Sodium transport</keyword>
<dbReference type="NCBIfam" id="NF003749">
    <property type="entry name" value="PRK05346.1-5"/>
    <property type="match status" value="1"/>
</dbReference>
<keyword evidence="10 16" id="KW-0520">NAD</keyword>
<keyword evidence="13 16" id="KW-0830">Ubiquinone</keyword>
<evidence type="ECO:0000313" key="20">
    <source>
        <dbReference type="Proteomes" id="UP001484239"/>
    </source>
</evidence>
<evidence type="ECO:0000256" key="6">
    <source>
        <dbReference type="ARBA" id="ARBA00022643"/>
    </source>
</evidence>
<evidence type="ECO:0000256" key="4">
    <source>
        <dbReference type="ARBA" id="ARBA00022553"/>
    </source>
</evidence>
<comment type="catalytic activity">
    <reaction evidence="16 17">
        <text>a ubiquinone + n Na(+)(in) + NADH + H(+) = a ubiquinol + n Na(+)(out) + NAD(+)</text>
        <dbReference type="Rhea" id="RHEA:47748"/>
        <dbReference type="Rhea" id="RHEA-COMP:9565"/>
        <dbReference type="Rhea" id="RHEA-COMP:9566"/>
        <dbReference type="ChEBI" id="CHEBI:15378"/>
        <dbReference type="ChEBI" id="CHEBI:16389"/>
        <dbReference type="ChEBI" id="CHEBI:17976"/>
        <dbReference type="ChEBI" id="CHEBI:29101"/>
        <dbReference type="ChEBI" id="CHEBI:57540"/>
        <dbReference type="ChEBI" id="CHEBI:57945"/>
        <dbReference type="EC" id="7.2.1.1"/>
    </reaction>
</comment>
<keyword evidence="14 16" id="KW-0472">Membrane</keyword>
<organism evidence="19 20">
    <name type="scientific">Gaopeijia maritima</name>
    <dbReference type="NCBI Taxonomy" id="3119007"/>
    <lineage>
        <taxon>Bacteria</taxon>
        <taxon>Pseudomonadati</taxon>
        <taxon>Gemmatimonadota</taxon>
        <taxon>Longimicrobiia</taxon>
        <taxon>Gaopeijiales</taxon>
        <taxon>Gaopeijiaceae</taxon>
        <taxon>Gaopeijia</taxon>
    </lineage>
</organism>
<evidence type="ECO:0000256" key="17">
    <source>
        <dbReference type="PIRNR" id="PIRNR009437"/>
    </source>
</evidence>
<proteinExistence type="inferred from homology"/>
<dbReference type="PANTHER" id="PTHR37838">
    <property type="entry name" value="NA(+)-TRANSLOCATING NADH-QUINONE REDUCTASE SUBUNIT C"/>
    <property type="match status" value="1"/>
</dbReference>
<keyword evidence="12 16" id="KW-0406">Ion transport</keyword>
<dbReference type="EC" id="7.2.1.1" evidence="16 17"/>
<evidence type="ECO:0000256" key="15">
    <source>
        <dbReference type="ARBA" id="ARBA00023201"/>
    </source>
</evidence>
<evidence type="ECO:0000256" key="16">
    <source>
        <dbReference type="HAMAP-Rule" id="MF_00427"/>
    </source>
</evidence>
<protein>
    <recommendedName>
        <fullName evidence="16 17">Na(+)-translocating NADH-quinone reductase subunit C</fullName>
        <shortName evidence="16 17">Na(+)-NQR subunit C</shortName>
        <shortName evidence="16 17">Na(+)-translocating NQR subunit C</shortName>
        <ecNumber evidence="16 17">7.2.1.1</ecNumber>
    </recommendedName>
    <alternativeName>
        <fullName evidence="16 17">NQR complex subunit C</fullName>
    </alternativeName>
    <alternativeName>
        <fullName evidence="16 17">NQR-1 subunit C</fullName>
    </alternativeName>
</protein>
<evidence type="ECO:0000256" key="12">
    <source>
        <dbReference type="ARBA" id="ARBA00023065"/>
    </source>
</evidence>
<evidence type="ECO:0000313" key="19">
    <source>
        <dbReference type="EMBL" id="MEK9500999.1"/>
    </source>
</evidence>
<evidence type="ECO:0000256" key="3">
    <source>
        <dbReference type="ARBA" id="ARBA00022519"/>
    </source>
</evidence>
<dbReference type="Proteomes" id="UP001484239">
    <property type="component" value="Unassembled WGS sequence"/>
</dbReference>
<feature type="domain" description="FMN-binding" evidence="18">
    <location>
        <begin position="143"/>
        <end position="243"/>
    </location>
</feature>
<evidence type="ECO:0000256" key="1">
    <source>
        <dbReference type="ARBA" id="ARBA00022448"/>
    </source>
</evidence>
<evidence type="ECO:0000256" key="10">
    <source>
        <dbReference type="ARBA" id="ARBA00023027"/>
    </source>
</evidence>
<keyword evidence="11 16" id="KW-0915">Sodium</keyword>
<evidence type="ECO:0000259" key="18">
    <source>
        <dbReference type="SMART" id="SM00900"/>
    </source>
</evidence>
<evidence type="ECO:0000256" key="5">
    <source>
        <dbReference type="ARBA" id="ARBA00022630"/>
    </source>
</evidence>
<comment type="caution">
    <text evidence="19">The sequence shown here is derived from an EMBL/GenBank/DDBJ whole genome shotgun (WGS) entry which is preliminary data.</text>
</comment>
<keyword evidence="4 16" id="KW-0597">Phosphoprotein</keyword>
<comment type="subunit">
    <text evidence="16 17">Composed of six subunits; NqrA, NqrB, NqrC, NqrD, NqrE and NqrF.</text>
</comment>
<evidence type="ECO:0000256" key="13">
    <source>
        <dbReference type="ARBA" id="ARBA00023075"/>
    </source>
</evidence>
<dbReference type="HAMAP" id="MF_00427">
    <property type="entry name" value="NqrC"/>
    <property type="match status" value="1"/>
</dbReference>
<evidence type="ECO:0000256" key="11">
    <source>
        <dbReference type="ARBA" id="ARBA00023053"/>
    </source>
</evidence>
<reference evidence="19 20" key="1">
    <citation type="submission" date="2024-02" db="EMBL/GenBank/DDBJ databases">
        <title>A novel Gemmatimonadota bacterium.</title>
        <authorList>
            <person name="Du Z.-J."/>
            <person name="Ye Y.-Q."/>
        </authorList>
    </citation>
    <scope>NUCLEOTIDE SEQUENCE [LARGE SCALE GENOMIC DNA]</scope>
    <source>
        <strain evidence="19 20">DH-20</strain>
    </source>
</reference>
<keyword evidence="6 16" id="KW-0288">FMN</keyword>
<name>A0ABU9E8E0_9BACT</name>
<feature type="transmembrane region" description="Helical" evidence="16">
    <location>
        <begin position="6"/>
        <end position="28"/>
    </location>
</feature>
<evidence type="ECO:0000256" key="8">
    <source>
        <dbReference type="ARBA" id="ARBA00022967"/>
    </source>
</evidence>
<evidence type="ECO:0000256" key="7">
    <source>
        <dbReference type="ARBA" id="ARBA00022692"/>
    </source>
</evidence>
<dbReference type="InterPro" id="IPR010204">
    <property type="entry name" value="NqrC"/>
</dbReference>
<keyword evidence="2 16" id="KW-1003">Cell membrane</keyword>
<comment type="subcellular location">
    <subcellularLocation>
        <location evidence="16">Cell membrane</location>
        <topology evidence="16">Single-pass membrane protein</topology>
    </subcellularLocation>
</comment>